<reference evidence="13 14" key="1">
    <citation type="journal article" date="2007" name="Nature">
        <title>Evolution of genes and genomes on the Drosophila phylogeny.</title>
        <authorList>
            <consortium name="Drosophila 12 Genomes Consortium"/>
            <person name="Clark A.G."/>
            <person name="Eisen M.B."/>
            <person name="Smith D.R."/>
            <person name="Bergman C.M."/>
            <person name="Oliver B."/>
            <person name="Markow T.A."/>
            <person name="Kaufman T.C."/>
            <person name="Kellis M."/>
            <person name="Gelbart W."/>
            <person name="Iyer V.N."/>
            <person name="Pollard D.A."/>
            <person name="Sackton T.B."/>
            <person name="Larracuente A.M."/>
            <person name="Singh N.D."/>
            <person name="Abad J.P."/>
            <person name="Abt D.N."/>
            <person name="Adryan B."/>
            <person name="Aguade M."/>
            <person name="Akashi H."/>
            <person name="Anderson W.W."/>
            <person name="Aquadro C.F."/>
            <person name="Ardell D.H."/>
            <person name="Arguello R."/>
            <person name="Artieri C.G."/>
            <person name="Barbash D.A."/>
            <person name="Barker D."/>
            <person name="Barsanti P."/>
            <person name="Batterham P."/>
            <person name="Batzoglou S."/>
            <person name="Begun D."/>
            <person name="Bhutkar A."/>
            <person name="Blanco E."/>
            <person name="Bosak S.A."/>
            <person name="Bradley R.K."/>
            <person name="Brand A.D."/>
            <person name="Brent M.R."/>
            <person name="Brooks A.N."/>
            <person name="Brown R.H."/>
            <person name="Butlin R.K."/>
            <person name="Caggese C."/>
            <person name="Calvi B.R."/>
            <person name="Bernardo de Carvalho A."/>
            <person name="Caspi A."/>
            <person name="Castrezana S."/>
            <person name="Celniker S.E."/>
            <person name="Chang J.L."/>
            <person name="Chapple C."/>
            <person name="Chatterji S."/>
            <person name="Chinwalla A."/>
            <person name="Civetta A."/>
            <person name="Clifton S.W."/>
            <person name="Comeron J.M."/>
            <person name="Costello J.C."/>
            <person name="Coyne J.A."/>
            <person name="Daub J."/>
            <person name="David R.G."/>
            <person name="Delcher A.L."/>
            <person name="Delehaunty K."/>
            <person name="Do C.B."/>
            <person name="Ebling H."/>
            <person name="Edwards K."/>
            <person name="Eickbush T."/>
            <person name="Evans J.D."/>
            <person name="Filipski A."/>
            <person name="Findeiss S."/>
            <person name="Freyhult E."/>
            <person name="Fulton L."/>
            <person name="Fulton R."/>
            <person name="Garcia A.C."/>
            <person name="Gardiner A."/>
            <person name="Garfield D.A."/>
            <person name="Garvin B.E."/>
            <person name="Gibson G."/>
            <person name="Gilbert D."/>
            <person name="Gnerre S."/>
            <person name="Godfrey J."/>
            <person name="Good R."/>
            <person name="Gotea V."/>
            <person name="Gravely B."/>
            <person name="Greenberg A.J."/>
            <person name="Griffiths-Jones S."/>
            <person name="Gross S."/>
            <person name="Guigo R."/>
            <person name="Gustafson E.A."/>
            <person name="Haerty W."/>
            <person name="Hahn M.W."/>
            <person name="Halligan D.L."/>
            <person name="Halpern A.L."/>
            <person name="Halter G.M."/>
            <person name="Han M.V."/>
            <person name="Heger A."/>
            <person name="Hillier L."/>
            <person name="Hinrichs A.S."/>
            <person name="Holmes I."/>
            <person name="Hoskins R.A."/>
            <person name="Hubisz M.J."/>
            <person name="Hultmark D."/>
            <person name="Huntley M.A."/>
            <person name="Jaffe D.B."/>
            <person name="Jagadeeshan S."/>
            <person name="Jeck W.R."/>
            <person name="Johnson J."/>
            <person name="Jones C.D."/>
            <person name="Jordan W.C."/>
            <person name="Karpen G.H."/>
            <person name="Kataoka E."/>
            <person name="Keightley P.D."/>
            <person name="Kheradpour P."/>
            <person name="Kirkness E.F."/>
            <person name="Koerich L.B."/>
            <person name="Kristiansen K."/>
            <person name="Kudrna D."/>
            <person name="Kulathinal R.J."/>
            <person name="Kumar S."/>
            <person name="Kwok R."/>
            <person name="Lander E."/>
            <person name="Langley C.H."/>
            <person name="Lapoint R."/>
            <person name="Lazzaro B.P."/>
            <person name="Lee S.J."/>
            <person name="Levesque L."/>
            <person name="Li R."/>
            <person name="Lin C.F."/>
            <person name="Lin M.F."/>
            <person name="Lindblad-Toh K."/>
            <person name="Llopart A."/>
            <person name="Long M."/>
            <person name="Low L."/>
            <person name="Lozovsky E."/>
            <person name="Lu J."/>
            <person name="Luo M."/>
            <person name="Machado C.A."/>
            <person name="Makalowski W."/>
            <person name="Marzo M."/>
            <person name="Matsuda M."/>
            <person name="Matzkin L."/>
            <person name="McAllister B."/>
            <person name="McBride C.S."/>
            <person name="McKernan B."/>
            <person name="McKernan K."/>
            <person name="Mendez-Lago M."/>
            <person name="Minx P."/>
            <person name="Mollenhauer M.U."/>
            <person name="Montooth K."/>
            <person name="Mount S.M."/>
            <person name="Mu X."/>
            <person name="Myers E."/>
            <person name="Negre B."/>
            <person name="Newfeld S."/>
            <person name="Nielsen R."/>
            <person name="Noor M.A."/>
            <person name="O'Grady P."/>
            <person name="Pachter L."/>
            <person name="Papaceit M."/>
            <person name="Parisi M.J."/>
            <person name="Parisi M."/>
            <person name="Parts L."/>
            <person name="Pedersen J.S."/>
            <person name="Pesole G."/>
            <person name="Phillippy A.M."/>
            <person name="Ponting C.P."/>
            <person name="Pop M."/>
            <person name="Porcelli D."/>
            <person name="Powell J.R."/>
            <person name="Prohaska S."/>
            <person name="Pruitt K."/>
            <person name="Puig M."/>
            <person name="Quesneville H."/>
            <person name="Ram K.R."/>
            <person name="Rand D."/>
            <person name="Rasmussen M.D."/>
            <person name="Reed L.K."/>
            <person name="Reenan R."/>
            <person name="Reily A."/>
            <person name="Remington K.A."/>
            <person name="Rieger T.T."/>
            <person name="Ritchie M.G."/>
            <person name="Robin C."/>
            <person name="Rogers Y.H."/>
            <person name="Rohde C."/>
            <person name="Rozas J."/>
            <person name="Rubenfield M.J."/>
            <person name="Ruiz A."/>
            <person name="Russo S."/>
            <person name="Salzberg S.L."/>
            <person name="Sanchez-Gracia A."/>
            <person name="Saranga D.J."/>
            <person name="Sato H."/>
            <person name="Schaeffer S.W."/>
            <person name="Schatz M.C."/>
            <person name="Schlenke T."/>
            <person name="Schwartz R."/>
            <person name="Segarra C."/>
            <person name="Singh R.S."/>
            <person name="Sirot L."/>
            <person name="Sirota M."/>
            <person name="Sisneros N.B."/>
            <person name="Smith C.D."/>
            <person name="Smith T.F."/>
            <person name="Spieth J."/>
            <person name="Stage D.E."/>
            <person name="Stark A."/>
            <person name="Stephan W."/>
            <person name="Strausberg R.L."/>
            <person name="Strempel S."/>
            <person name="Sturgill D."/>
            <person name="Sutton G."/>
            <person name="Sutton G.G."/>
            <person name="Tao W."/>
            <person name="Teichmann S."/>
            <person name="Tobari Y.N."/>
            <person name="Tomimura Y."/>
            <person name="Tsolas J.M."/>
            <person name="Valente V.L."/>
            <person name="Venter E."/>
            <person name="Venter J.C."/>
            <person name="Vicario S."/>
            <person name="Vieira F.G."/>
            <person name="Vilella A.J."/>
            <person name="Villasante A."/>
            <person name="Walenz B."/>
            <person name="Wang J."/>
            <person name="Wasserman M."/>
            <person name="Watts T."/>
            <person name="Wilson D."/>
            <person name="Wilson R.K."/>
            <person name="Wing R.A."/>
            <person name="Wolfner M.F."/>
            <person name="Wong A."/>
            <person name="Wong G.K."/>
            <person name="Wu C.I."/>
            <person name="Wu G."/>
            <person name="Yamamoto D."/>
            <person name="Yang H.P."/>
            <person name="Yang S.P."/>
            <person name="Yorke J.A."/>
            <person name="Yoshida K."/>
            <person name="Zdobnov E."/>
            <person name="Zhang P."/>
            <person name="Zhang Y."/>
            <person name="Zimin A.V."/>
            <person name="Baldwin J."/>
            <person name="Abdouelleil A."/>
            <person name="Abdulkadir J."/>
            <person name="Abebe A."/>
            <person name="Abera B."/>
            <person name="Abreu J."/>
            <person name="Acer S.C."/>
            <person name="Aftuck L."/>
            <person name="Alexander A."/>
            <person name="An P."/>
            <person name="Anderson E."/>
            <person name="Anderson S."/>
            <person name="Arachi H."/>
            <person name="Azer M."/>
            <person name="Bachantsang P."/>
            <person name="Barry A."/>
            <person name="Bayul T."/>
            <person name="Berlin A."/>
            <person name="Bessette D."/>
            <person name="Bloom T."/>
            <person name="Blye J."/>
            <person name="Boguslavskiy L."/>
            <person name="Bonnet C."/>
            <person name="Boukhgalter B."/>
            <person name="Bourzgui I."/>
            <person name="Brown A."/>
            <person name="Cahill P."/>
            <person name="Channer S."/>
            <person name="Cheshatsang Y."/>
            <person name="Chuda L."/>
            <person name="Citroen M."/>
            <person name="Collymore A."/>
            <person name="Cooke P."/>
            <person name="Costello M."/>
            <person name="D'Aco K."/>
            <person name="Daza R."/>
            <person name="De Haan G."/>
            <person name="DeGray S."/>
            <person name="DeMaso C."/>
            <person name="Dhargay N."/>
            <person name="Dooley K."/>
            <person name="Dooley E."/>
            <person name="Doricent M."/>
            <person name="Dorje P."/>
            <person name="Dorjee K."/>
            <person name="Dupes A."/>
            <person name="Elong R."/>
            <person name="Falk J."/>
            <person name="Farina A."/>
            <person name="Faro S."/>
            <person name="Ferguson D."/>
            <person name="Fisher S."/>
            <person name="Foley C.D."/>
            <person name="Franke A."/>
            <person name="Friedrich D."/>
            <person name="Gadbois L."/>
            <person name="Gearin G."/>
            <person name="Gearin C.R."/>
            <person name="Giannoukos G."/>
            <person name="Goode T."/>
            <person name="Graham J."/>
            <person name="Grandbois E."/>
            <person name="Grewal S."/>
            <person name="Gyaltsen K."/>
            <person name="Hafez N."/>
            <person name="Hagos B."/>
            <person name="Hall J."/>
            <person name="Henson C."/>
            <person name="Hollinger A."/>
            <person name="Honan T."/>
            <person name="Huard M.D."/>
            <person name="Hughes L."/>
            <person name="Hurhula B."/>
            <person name="Husby M.E."/>
            <person name="Kamat A."/>
            <person name="Kanga B."/>
            <person name="Kashin S."/>
            <person name="Khazanovich D."/>
            <person name="Kisner P."/>
            <person name="Lance K."/>
            <person name="Lara M."/>
            <person name="Lee W."/>
            <person name="Lennon N."/>
            <person name="Letendre F."/>
            <person name="LeVine R."/>
            <person name="Lipovsky A."/>
            <person name="Liu X."/>
            <person name="Liu J."/>
            <person name="Liu S."/>
            <person name="Lokyitsang T."/>
            <person name="Lokyitsang Y."/>
            <person name="Lubonja R."/>
            <person name="Lui A."/>
            <person name="MacDonald P."/>
            <person name="Magnisalis V."/>
            <person name="Maru K."/>
            <person name="Matthews C."/>
            <person name="McCusker W."/>
            <person name="McDonough S."/>
            <person name="Mehta T."/>
            <person name="Meldrim J."/>
            <person name="Meneus L."/>
            <person name="Mihai O."/>
            <person name="Mihalev A."/>
            <person name="Mihova T."/>
            <person name="Mittelman R."/>
            <person name="Mlenga V."/>
            <person name="Montmayeur A."/>
            <person name="Mulrain L."/>
            <person name="Navidi A."/>
            <person name="Naylor J."/>
            <person name="Negash T."/>
            <person name="Nguyen T."/>
            <person name="Nguyen N."/>
            <person name="Nicol R."/>
            <person name="Norbu C."/>
            <person name="Norbu N."/>
            <person name="Novod N."/>
            <person name="O'Neill B."/>
            <person name="Osman S."/>
            <person name="Markiewicz E."/>
            <person name="Oyono O.L."/>
            <person name="Patti C."/>
            <person name="Phunkhang P."/>
            <person name="Pierre F."/>
            <person name="Priest M."/>
            <person name="Raghuraman S."/>
            <person name="Rege F."/>
            <person name="Reyes R."/>
            <person name="Rise C."/>
            <person name="Rogov P."/>
            <person name="Ross K."/>
            <person name="Ryan E."/>
            <person name="Settipalli S."/>
            <person name="Shea T."/>
            <person name="Sherpa N."/>
            <person name="Shi L."/>
            <person name="Shih D."/>
            <person name="Sparrow T."/>
            <person name="Spaulding J."/>
            <person name="Stalker J."/>
            <person name="Stange-Thomann N."/>
            <person name="Stavropoulos S."/>
            <person name="Stone C."/>
            <person name="Strader C."/>
            <person name="Tesfaye S."/>
            <person name="Thomson T."/>
            <person name="Thoulutsang Y."/>
            <person name="Thoulutsang D."/>
            <person name="Topham K."/>
            <person name="Topping I."/>
            <person name="Tsamla T."/>
            <person name="Vassiliev H."/>
            <person name="Vo A."/>
            <person name="Wangchuk T."/>
            <person name="Wangdi T."/>
            <person name="Weiand M."/>
            <person name="Wilkinson J."/>
            <person name="Wilson A."/>
            <person name="Yadav S."/>
            <person name="Young G."/>
            <person name="Yu Q."/>
            <person name="Zembek L."/>
            <person name="Zhong D."/>
            <person name="Zimmer A."/>
            <person name="Zwirko Z."/>
            <person name="Jaffe D.B."/>
            <person name="Alvarez P."/>
            <person name="Brockman W."/>
            <person name="Butler J."/>
            <person name="Chin C."/>
            <person name="Gnerre S."/>
            <person name="Grabherr M."/>
            <person name="Kleber M."/>
            <person name="Mauceli E."/>
            <person name="MacCallum I."/>
        </authorList>
    </citation>
    <scope>NUCLEOTIDE SEQUENCE [LARGE SCALE GENOMIC DNA]</scope>
    <source>
        <strain evidence="14">Tucson 14030-0811.24</strain>
    </source>
</reference>
<dbReference type="GO" id="GO:0071035">
    <property type="term" value="P:nuclear polyadenylation-dependent rRNA catabolic process"/>
    <property type="evidence" value="ECO:0007669"/>
    <property type="project" value="TreeGrafter"/>
</dbReference>
<feature type="domain" description="K Homology" evidence="11">
    <location>
        <begin position="154"/>
        <end position="200"/>
    </location>
</feature>
<dbReference type="GO" id="GO:0016319">
    <property type="term" value="P:mushroom body development"/>
    <property type="evidence" value="ECO:0007669"/>
    <property type="project" value="EnsemblMetazoa"/>
</dbReference>
<dbReference type="PANTHER" id="PTHR21321">
    <property type="entry name" value="PNAS-3 RELATED"/>
    <property type="match status" value="1"/>
</dbReference>
<dbReference type="InterPro" id="IPR012340">
    <property type="entry name" value="NA-bd_OB-fold"/>
</dbReference>
<dbReference type="KEGG" id="dwi:6646682"/>
<evidence type="ECO:0000313" key="14">
    <source>
        <dbReference type="Proteomes" id="UP000007798"/>
    </source>
</evidence>
<dbReference type="GO" id="GO:0000177">
    <property type="term" value="C:cytoplasmic exosome (RNase complex)"/>
    <property type="evidence" value="ECO:0007669"/>
    <property type="project" value="TreeGrafter"/>
</dbReference>
<comment type="subcellular location">
    <subcellularLocation>
        <location evidence="1">Cytoplasm</location>
    </subcellularLocation>
    <subcellularLocation>
        <location evidence="2">Nucleus</location>
        <location evidence="2">Nucleolus</location>
    </subcellularLocation>
</comment>
<dbReference type="FunFam" id="2.40.50.140:FF:000112">
    <property type="entry name" value="Exosome complex component RRP40"/>
    <property type="match status" value="1"/>
</dbReference>
<dbReference type="InterPro" id="IPR049469">
    <property type="entry name" value="RRP40_KH-I"/>
</dbReference>
<keyword evidence="14" id="KW-1185">Reference proteome</keyword>
<dbReference type="OrthoDB" id="340500at2759"/>
<keyword evidence="6" id="KW-0271">Exosome</keyword>
<evidence type="ECO:0000256" key="8">
    <source>
        <dbReference type="ARBA" id="ARBA00023242"/>
    </source>
</evidence>
<name>B4N7J0_DROWI</name>
<dbReference type="GO" id="GO:0071034">
    <property type="term" value="P:CUT catabolic process"/>
    <property type="evidence" value="ECO:0007669"/>
    <property type="project" value="TreeGrafter"/>
</dbReference>
<comment type="similarity">
    <text evidence="3">Belongs to the RRP40 family.</text>
</comment>
<dbReference type="Proteomes" id="UP000007798">
    <property type="component" value="Unassembled WGS sequence"/>
</dbReference>
<dbReference type="Gene3D" id="2.40.50.100">
    <property type="match status" value="1"/>
</dbReference>
<dbReference type="AlphaFoldDB" id="B4N7J0"/>
<dbReference type="GO" id="GO:0071038">
    <property type="term" value="P:TRAMP-dependent tRNA surveillance pathway"/>
    <property type="evidence" value="ECO:0007669"/>
    <property type="project" value="TreeGrafter"/>
</dbReference>
<dbReference type="OMA" id="SYMAFPN"/>
<dbReference type="SUPFAM" id="SSF54791">
    <property type="entry name" value="Eukaryotic type KH-domain (KH-domain type I)"/>
    <property type="match status" value="1"/>
</dbReference>
<evidence type="ECO:0000256" key="3">
    <source>
        <dbReference type="ARBA" id="ARBA00007841"/>
    </source>
</evidence>
<evidence type="ECO:0000256" key="4">
    <source>
        <dbReference type="ARBA" id="ARBA00022490"/>
    </source>
</evidence>
<dbReference type="Pfam" id="PF21262">
    <property type="entry name" value="RRP40_S1"/>
    <property type="match status" value="1"/>
</dbReference>
<dbReference type="InterPro" id="IPR037319">
    <property type="entry name" value="Rrp40_S1"/>
</dbReference>
<dbReference type="GO" id="GO:0035167">
    <property type="term" value="P:larval lymph gland hemopoiesis"/>
    <property type="evidence" value="ECO:0007669"/>
    <property type="project" value="EnsemblMetazoa"/>
</dbReference>
<dbReference type="GO" id="GO:0010468">
    <property type="term" value="P:regulation of gene expression"/>
    <property type="evidence" value="ECO:0007669"/>
    <property type="project" value="EnsemblMetazoa"/>
</dbReference>
<dbReference type="SUPFAM" id="SSF110324">
    <property type="entry name" value="Ribosomal L27 protein-like"/>
    <property type="match status" value="1"/>
</dbReference>
<dbReference type="Gene3D" id="3.30.1370.10">
    <property type="entry name" value="K Homology domain, type 1"/>
    <property type="match status" value="1"/>
</dbReference>
<dbReference type="InterPro" id="IPR026699">
    <property type="entry name" value="Exosome_RNA_bind1/RRP40/RRP4"/>
</dbReference>
<dbReference type="FunFam" id="3.30.1370.10:FF:000038">
    <property type="entry name" value="exosome complex component RRP40"/>
    <property type="match status" value="1"/>
</dbReference>
<dbReference type="InterPro" id="IPR004088">
    <property type="entry name" value="KH_dom_type_1"/>
</dbReference>
<dbReference type="Pfam" id="PF15985">
    <property type="entry name" value="KH_6"/>
    <property type="match status" value="1"/>
</dbReference>
<protein>
    <recommendedName>
        <fullName evidence="10">Exosome complex component RRP40</fullName>
    </recommendedName>
    <alternativeName>
        <fullName evidence="9">Ribosomal RNA-processing protein 40</fullName>
    </alternativeName>
</protein>
<dbReference type="SUPFAM" id="SSF50249">
    <property type="entry name" value="Nucleic acid-binding proteins"/>
    <property type="match status" value="1"/>
</dbReference>
<dbReference type="GO" id="GO:0000467">
    <property type="term" value="P:exonucleolytic trimming to generate mature 3'-end of 5.8S rRNA from tricistronic rRNA transcript (SSU-rRNA, 5.8S rRNA, LSU-rRNA)"/>
    <property type="evidence" value="ECO:0007669"/>
    <property type="project" value="TreeGrafter"/>
</dbReference>
<dbReference type="GO" id="GO:0034475">
    <property type="term" value="P:U4 snRNA 3'-end processing"/>
    <property type="evidence" value="ECO:0007669"/>
    <property type="project" value="TreeGrafter"/>
</dbReference>
<accession>B4N7J0</accession>
<evidence type="ECO:0000256" key="5">
    <source>
        <dbReference type="ARBA" id="ARBA00022552"/>
    </source>
</evidence>
<dbReference type="PhylomeDB" id="B4N7J0"/>
<keyword evidence="7" id="KW-0694">RNA-binding</keyword>
<feature type="domain" description="Exosome complex exonuclease Rrp40 N-terminal" evidence="12">
    <location>
        <begin position="29"/>
        <end position="66"/>
    </location>
</feature>
<dbReference type="GO" id="GO:0000176">
    <property type="term" value="C:nuclear exosome (RNase complex)"/>
    <property type="evidence" value="ECO:0007669"/>
    <property type="project" value="EnsemblMetazoa"/>
</dbReference>
<dbReference type="Pfam" id="PF18311">
    <property type="entry name" value="Rrp40_N"/>
    <property type="match status" value="1"/>
</dbReference>
<evidence type="ECO:0000259" key="11">
    <source>
        <dbReference type="Pfam" id="PF15985"/>
    </source>
</evidence>
<dbReference type="CDD" id="cd22526">
    <property type="entry name" value="KH-I_Rrp40"/>
    <property type="match status" value="1"/>
</dbReference>
<dbReference type="GO" id="GO:0005730">
    <property type="term" value="C:nucleolus"/>
    <property type="evidence" value="ECO:0007669"/>
    <property type="project" value="UniProtKB-SubCell"/>
</dbReference>
<dbReference type="InterPro" id="IPR036612">
    <property type="entry name" value="KH_dom_type_1_sf"/>
</dbReference>
<dbReference type="GO" id="GO:0045995">
    <property type="term" value="P:regulation of embryonic development"/>
    <property type="evidence" value="ECO:0007669"/>
    <property type="project" value="EnsemblMetazoa"/>
</dbReference>
<dbReference type="InParanoid" id="B4N7J0"/>
<dbReference type="GO" id="GO:0003723">
    <property type="term" value="F:RNA binding"/>
    <property type="evidence" value="ECO:0007669"/>
    <property type="project" value="UniProtKB-KW"/>
</dbReference>
<dbReference type="FunCoup" id="B4N7J0">
    <property type="interactions" value="1240"/>
</dbReference>
<organism evidence="13 14">
    <name type="scientific">Drosophila willistoni</name>
    <name type="common">Fruit fly</name>
    <dbReference type="NCBI Taxonomy" id="7260"/>
    <lineage>
        <taxon>Eukaryota</taxon>
        <taxon>Metazoa</taxon>
        <taxon>Ecdysozoa</taxon>
        <taxon>Arthropoda</taxon>
        <taxon>Hexapoda</taxon>
        <taxon>Insecta</taxon>
        <taxon>Pterygota</taxon>
        <taxon>Neoptera</taxon>
        <taxon>Endopterygota</taxon>
        <taxon>Diptera</taxon>
        <taxon>Brachycera</taxon>
        <taxon>Muscomorpha</taxon>
        <taxon>Ephydroidea</taxon>
        <taxon>Drosophilidae</taxon>
        <taxon>Drosophila</taxon>
        <taxon>Sophophora</taxon>
    </lineage>
</organism>
<dbReference type="PANTHER" id="PTHR21321:SF1">
    <property type="entry name" value="EXOSOME COMPLEX COMPONENT RRP40"/>
    <property type="match status" value="1"/>
</dbReference>
<dbReference type="CDD" id="cd05790">
    <property type="entry name" value="S1_Rrp40"/>
    <property type="match status" value="1"/>
</dbReference>
<dbReference type="GO" id="GO:0071051">
    <property type="term" value="P:poly(A)-dependent snoRNA 3'-end processing"/>
    <property type="evidence" value="ECO:0007669"/>
    <property type="project" value="TreeGrafter"/>
</dbReference>
<evidence type="ECO:0000256" key="2">
    <source>
        <dbReference type="ARBA" id="ARBA00004604"/>
    </source>
</evidence>
<dbReference type="HOGENOM" id="CLU_069847_5_1_1"/>
<evidence type="ECO:0000256" key="6">
    <source>
        <dbReference type="ARBA" id="ARBA00022835"/>
    </source>
</evidence>
<sequence>MANSISNTTIVMPGERVTSIEDLAKSKRVILGPGLRRLDDTVVASKAGPLRHKDPNTFWVDNYQRRYVPARGDLVLGLVKAKAGDLYRVDIGSADTASISFLAFEAATKKNRPDLNPGDLIYARVLNASADIEPELVCVNSNGKRGKLGVLSDGFFFKCSLNLGRVLLRENCPALTALTRQLPYEIAVGVNGRIWLKARSMRETMALSNSILSLEQTNYSQIDRICGDLGEVLQE</sequence>
<dbReference type="STRING" id="7260.B4N7J0"/>
<evidence type="ECO:0000256" key="7">
    <source>
        <dbReference type="ARBA" id="ARBA00022884"/>
    </source>
</evidence>
<evidence type="ECO:0000259" key="12">
    <source>
        <dbReference type="Pfam" id="PF18311"/>
    </source>
</evidence>
<evidence type="ECO:0000256" key="1">
    <source>
        <dbReference type="ARBA" id="ARBA00004496"/>
    </source>
</evidence>
<dbReference type="Gene3D" id="2.40.50.140">
    <property type="entry name" value="Nucleic acid-binding proteins"/>
    <property type="match status" value="1"/>
</dbReference>
<dbReference type="EMBL" id="CH964205">
    <property type="protein sequence ID" value="EDW80329.1"/>
    <property type="molecule type" value="Genomic_DNA"/>
</dbReference>
<evidence type="ECO:0000256" key="9">
    <source>
        <dbReference type="ARBA" id="ARBA00030615"/>
    </source>
</evidence>
<gene>
    <name evidence="13" type="primary">Dwil\GK20196</name>
    <name evidence="13" type="ORF">Dwil_GK20196</name>
</gene>
<dbReference type="InterPro" id="IPR041054">
    <property type="entry name" value="Rrp40_N_euk"/>
</dbReference>
<evidence type="ECO:0000256" key="10">
    <source>
        <dbReference type="ARBA" id="ARBA00069899"/>
    </source>
</evidence>
<keyword evidence="5" id="KW-0698">rRNA processing</keyword>
<proteinExistence type="inferred from homology"/>
<evidence type="ECO:0000313" key="13">
    <source>
        <dbReference type="EMBL" id="EDW80329.1"/>
    </source>
</evidence>
<dbReference type="eggNOG" id="KOG1004">
    <property type="taxonomic scope" value="Eukaryota"/>
</dbReference>
<keyword evidence="4" id="KW-0963">Cytoplasm</keyword>
<keyword evidence="8" id="KW-0539">Nucleus</keyword>